<comment type="caution">
    <text evidence="3">The sequence shown here is derived from an EMBL/GenBank/DDBJ whole genome shotgun (WGS) entry which is preliminary data.</text>
</comment>
<dbReference type="Proteomes" id="UP001194468">
    <property type="component" value="Unassembled WGS sequence"/>
</dbReference>
<feature type="region of interest" description="Disordered" evidence="2">
    <location>
        <begin position="1"/>
        <end position="32"/>
    </location>
</feature>
<name>A0AAD4BT51_BOLED</name>
<keyword evidence="1" id="KW-0175">Coiled coil</keyword>
<accession>A0AAD4BT51</accession>
<dbReference type="EMBL" id="WHUW01000016">
    <property type="protein sequence ID" value="KAF8438657.1"/>
    <property type="molecule type" value="Genomic_DNA"/>
</dbReference>
<proteinExistence type="predicted"/>
<sequence>MTRKASRSINLAEDDDDDDLSQCSKAPDNDDRDIEMYAKAVAEFKVTWQKQKKDKERKFMKTAQAELDEHVERKQAQVREIMKHMEETYQEFLSTYAAIEDKTREVMVKIIDAQKTLVALSVRKHQETVELTSNLEESQLDSIQQIKQTCWDVTDMMEAFMKV</sequence>
<dbReference type="AlphaFoldDB" id="A0AAD4BT51"/>
<protein>
    <submittedName>
        <fullName evidence="3">Uncharacterized protein</fullName>
    </submittedName>
</protein>
<gene>
    <name evidence="3" type="ORF">L210DRAFT_1056899</name>
</gene>
<feature type="coiled-coil region" evidence="1">
    <location>
        <begin position="60"/>
        <end position="91"/>
    </location>
</feature>
<evidence type="ECO:0000313" key="4">
    <source>
        <dbReference type="Proteomes" id="UP001194468"/>
    </source>
</evidence>
<reference evidence="3" key="1">
    <citation type="submission" date="2019-10" db="EMBL/GenBank/DDBJ databases">
        <authorList>
            <consortium name="DOE Joint Genome Institute"/>
            <person name="Kuo A."/>
            <person name="Miyauchi S."/>
            <person name="Kiss E."/>
            <person name="Drula E."/>
            <person name="Kohler A."/>
            <person name="Sanchez-Garcia M."/>
            <person name="Andreopoulos B."/>
            <person name="Barry K.W."/>
            <person name="Bonito G."/>
            <person name="Buee M."/>
            <person name="Carver A."/>
            <person name="Chen C."/>
            <person name="Cichocki N."/>
            <person name="Clum A."/>
            <person name="Culley D."/>
            <person name="Crous P.W."/>
            <person name="Fauchery L."/>
            <person name="Girlanda M."/>
            <person name="Hayes R."/>
            <person name="Keri Z."/>
            <person name="LaButti K."/>
            <person name="Lipzen A."/>
            <person name="Lombard V."/>
            <person name="Magnuson J."/>
            <person name="Maillard F."/>
            <person name="Morin E."/>
            <person name="Murat C."/>
            <person name="Nolan M."/>
            <person name="Ohm R."/>
            <person name="Pangilinan J."/>
            <person name="Pereira M."/>
            <person name="Perotto S."/>
            <person name="Peter M."/>
            <person name="Riley R."/>
            <person name="Sitrit Y."/>
            <person name="Stielow B."/>
            <person name="Szollosi G."/>
            <person name="Zifcakova L."/>
            <person name="Stursova M."/>
            <person name="Spatafora J.W."/>
            <person name="Tedersoo L."/>
            <person name="Vaario L.-M."/>
            <person name="Yamada A."/>
            <person name="Yan M."/>
            <person name="Wang P."/>
            <person name="Xu J."/>
            <person name="Bruns T."/>
            <person name="Baldrian P."/>
            <person name="Vilgalys R."/>
            <person name="Henrissat B."/>
            <person name="Grigoriev I.V."/>
            <person name="Hibbett D."/>
            <person name="Nagy L.G."/>
            <person name="Martin F.M."/>
        </authorList>
    </citation>
    <scope>NUCLEOTIDE SEQUENCE</scope>
    <source>
        <strain evidence="3">BED1</strain>
    </source>
</reference>
<evidence type="ECO:0000256" key="2">
    <source>
        <dbReference type="SAM" id="MobiDB-lite"/>
    </source>
</evidence>
<reference evidence="3" key="2">
    <citation type="journal article" date="2020" name="Nat. Commun.">
        <title>Large-scale genome sequencing of mycorrhizal fungi provides insights into the early evolution of symbiotic traits.</title>
        <authorList>
            <person name="Miyauchi S."/>
            <person name="Kiss E."/>
            <person name="Kuo A."/>
            <person name="Drula E."/>
            <person name="Kohler A."/>
            <person name="Sanchez-Garcia M."/>
            <person name="Morin E."/>
            <person name="Andreopoulos B."/>
            <person name="Barry K.W."/>
            <person name="Bonito G."/>
            <person name="Buee M."/>
            <person name="Carver A."/>
            <person name="Chen C."/>
            <person name="Cichocki N."/>
            <person name="Clum A."/>
            <person name="Culley D."/>
            <person name="Crous P.W."/>
            <person name="Fauchery L."/>
            <person name="Girlanda M."/>
            <person name="Hayes R.D."/>
            <person name="Keri Z."/>
            <person name="LaButti K."/>
            <person name="Lipzen A."/>
            <person name="Lombard V."/>
            <person name="Magnuson J."/>
            <person name="Maillard F."/>
            <person name="Murat C."/>
            <person name="Nolan M."/>
            <person name="Ohm R.A."/>
            <person name="Pangilinan J."/>
            <person name="Pereira M.F."/>
            <person name="Perotto S."/>
            <person name="Peter M."/>
            <person name="Pfister S."/>
            <person name="Riley R."/>
            <person name="Sitrit Y."/>
            <person name="Stielow J.B."/>
            <person name="Szollosi G."/>
            <person name="Zifcakova L."/>
            <person name="Stursova M."/>
            <person name="Spatafora J.W."/>
            <person name="Tedersoo L."/>
            <person name="Vaario L.M."/>
            <person name="Yamada A."/>
            <person name="Yan M."/>
            <person name="Wang P."/>
            <person name="Xu J."/>
            <person name="Bruns T."/>
            <person name="Baldrian P."/>
            <person name="Vilgalys R."/>
            <person name="Dunand C."/>
            <person name="Henrissat B."/>
            <person name="Grigoriev I.V."/>
            <person name="Hibbett D."/>
            <person name="Nagy L.G."/>
            <person name="Martin F.M."/>
        </authorList>
    </citation>
    <scope>NUCLEOTIDE SEQUENCE</scope>
    <source>
        <strain evidence="3">BED1</strain>
    </source>
</reference>
<organism evidence="3 4">
    <name type="scientific">Boletus edulis BED1</name>
    <dbReference type="NCBI Taxonomy" id="1328754"/>
    <lineage>
        <taxon>Eukaryota</taxon>
        <taxon>Fungi</taxon>
        <taxon>Dikarya</taxon>
        <taxon>Basidiomycota</taxon>
        <taxon>Agaricomycotina</taxon>
        <taxon>Agaricomycetes</taxon>
        <taxon>Agaricomycetidae</taxon>
        <taxon>Boletales</taxon>
        <taxon>Boletineae</taxon>
        <taxon>Boletaceae</taxon>
        <taxon>Boletoideae</taxon>
        <taxon>Boletus</taxon>
    </lineage>
</organism>
<evidence type="ECO:0000313" key="3">
    <source>
        <dbReference type="EMBL" id="KAF8438657.1"/>
    </source>
</evidence>
<keyword evidence="4" id="KW-1185">Reference proteome</keyword>
<evidence type="ECO:0000256" key="1">
    <source>
        <dbReference type="SAM" id="Coils"/>
    </source>
</evidence>